<dbReference type="STRING" id="1280514.AXFE_23750"/>
<dbReference type="EMBL" id="JXYS01000074">
    <property type="protein sequence ID" value="KJF16796.1"/>
    <property type="molecule type" value="Genomic_DNA"/>
</dbReference>
<gene>
    <name evidence="1" type="ORF">AXFE_23750</name>
</gene>
<evidence type="ECO:0000313" key="2">
    <source>
        <dbReference type="Proteomes" id="UP000032360"/>
    </source>
</evidence>
<name>A0A0D8HI87_9ACTN</name>
<accession>A0A0D8HI87</accession>
<reference evidence="1 2" key="1">
    <citation type="submission" date="2015-01" db="EMBL/GenBank/DDBJ databases">
        <title>Draft genome of the acidophilic iron oxidizer Acidithrix ferrooxidans strain Py-F3.</title>
        <authorList>
            <person name="Poehlein A."/>
            <person name="Eisen S."/>
            <person name="Schloemann M."/>
            <person name="Johnson B.D."/>
            <person name="Daniel R."/>
            <person name="Muehling M."/>
        </authorList>
    </citation>
    <scope>NUCLEOTIDE SEQUENCE [LARGE SCALE GENOMIC DNA]</scope>
    <source>
        <strain evidence="1 2">Py-F3</strain>
    </source>
</reference>
<organism evidence="1 2">
    <name type="scientific">Acidithrix ferrooxidans</name>
    <dbReference type="NCBI Taxonomy" id="1280514"/>
    <lineage>
        <taxon>Bacteria</taxon>
        <taxon>Bacillati</taxon>
        <taxon>Actinomycetota</taxon>
        <taxon>Acidimicrobiia</taxon>
        <taxon>Acidimicrobiales</taxon>
        <taxon>Acidimicrobiaceae</taxon>
        <taxon>Acidithrix</taxon>
    </lineage>
</organism>
<comment type="caution">
    <text evidence="1">The sequence shown here is derived from an EMBL/GenBank/DDBJ whole genome shotgun (WGS) entry which is preliminary data.</text>
</comment>
<evidence type="ECO:0000313" key="1">
    <source>
        <dbReference type="EMBL" id="KJF16796.1"/>
    </source>
</evidence>
<keyword evidence="2" id="KW-1185">Reference proteome</keyword>
<dbReference type="AlphaFoldDB" id="A0A0D8HI87"/>
<dbReference type="Proteomes" id="UP000032360">
    <property type="component" value="Unassembled WGS sequence"/>
</dbReference>
<sequence length="54" mass="6391">MGASSTSLFHWHDWRKKTLYEFSIATYLMVNTFPKLIYAYDFYASIDLGSFELN</sequence>
<proteinExistence type="predicted"/>
<protein>
    <submittedName>
        <fullName evidence="1">Uncharacterized protein</fullName>
    </submittedName>
</protein>